<feature type="domain" description="Prephenate dehydratase" evidence="8">
    <location>
        <begin position="14"/>
        <end position="189"/>
    </location>
</feature>
<evidence type="ECO:0000256" key="3">
    <source>
        <dbReference type="ARBA" id="ARBA00022605"/>
    </source>
</evidence>
<keyword evidence="6 10" id="KW-0456">Lyase</keyword>
<dbReference type="SUPFAM" id="SSF55021">
    <property type="entry name" value="ACT-like"/>
    <property type="match status" value="1"/>
</dbReference>
<dbReference type="RefSeq" id="WP_376865366.1">
    <property type="nucleotide sequence ID" value="NZ_JBHRYB010000005.1"/>
</dbReference>
<gene>
    <name evidence="10" type="ORF">ACFOMG_05790</name>
</gene>
<dbReference type="InterPro" id="IPR002912">
    <property type="entry name" value="ACT_dom"/>
</dbReference>
<dbReference type="InterPro" id="IPR008242">
    <property type="entry name" value="Chor_mutase/pphenate_deHydtase"/>
</dbReference>
<dbReference type="InterPro" id="IPR001086">
    <property type="entry name" value="Preph_deHydtase"/>
</dbReference>
<dbReference type="EC" id="4.2.1.51" evidence="2"/>
<proteinExistence type="predicted"/>
<feature type="domain" description="ACT" evidence="9">
    <location>
        <begin position="205"/>
        <end position="282"/>
    </location>
</feature>
<sequence>MSQSEQPAVPSLQRVAYQGTAGAYSHLSCRKVFPDWEAVACEDFLAALDLVTNGFADRAMIPLENSTAGRVEEIYRLIPRTQLHVIGEHFEPVNHCLLALPGVKLTDIEEVASHPQALAQCHQRIINLGMKPVAMLDTAMEAEKLSHTRDQKRAAIASELAAELYGLEILHDNFQDVMGNTTRFLVFSREPQHQQYQPEVNFITSMLFAVRNIPAALYKALGGFATNGINMIKLESYMDGGTMEASHFHLDVLAHPQQPAMLHALEELEHFSRDLRILGTYPAHEYRNRSAFV</sequence>
<keyword evidence="3" id="KW-0028">Amino-acid biosynthesis</keyword>
<dbReference type="Gene3D" id="3.40.190.10">
    <property type="entry name" value="Periplasmic binding protein-like II"/>
    <property type="match status" value="2"/>
</dbReference>
<evidence type="ECO:0000259" key="9">
    <source>
        <dbReference type="PROSITE" id="PS51671"/>
    </source>
</evidence>
<dbReference type="PROSITE" id="PS51171">
    <property type="entry name" value="PREPHENATE_DEHYDR_3"/>
    <property type="match status" value="1"/>
</dbReference>
<dbReference type="CDD" id="cd13631">
    <property type="entry name" value="PBP2_Ct-PDT_like"/>
    <property type="match status" value="1"/>
</dbReference>
<dbReference type="Proteomes" id="UP001595722">
    <property type="component" value="Unassembled WGS sequence"/>
</dbReference>
<evidence type="ECO:0000313" key="11">
    <source>
        <dbReference type="Proteomes" id="UP001595722"/>
    </source>
</evidence>
<dbReference type="PANTHER" id="PTHR21022">
    <property type="entry name" value="PREPHENATE DEHYDRATASE P PROTEIN"/>
    <property type="match status" value="1"/>
</dbReference>
<comment type="pathway">
    <text evidence="1">Amino-acid biosynthesis; L-phenylalanine biosynthesis; phenylpyruvate from prephenate: step 1/1.</text>
</comment>
<dbReference type="PIRSF" id="PIRSF001500">
    <property type="entry name" value="Chor_mut_pdt_Ppr"/>
    <property type="match status" value="1"/>
</dbReference>
<dbReference type="CDD" id="cd04905">
    <property type="entry name" value="ACT_CM-PDT"/>
    <property type="match status" value="1"/>
</dbReference>
<evidence type="ECO:0000256" key="5">
    <source>
        <dbReference type="ARBA" id="ARBA00023222"/>
    </source>
</evidence>
<evidence type="ECO:0000256" key="7">
    <source>
        <dbReference type="ARBA" id="ARBA00047848"/>
    </source>
</evidence>
<dbReference type="PANTHER" id="PTHR21022:SF19">
    <property type="entry name" value="PREPHENATE DEHYDRATASE-RELATED"/>
    <property type="match status" value="1"/>
</dbReference>
<reference evidence="11" key="1">
    <citation type="journal article" date="2019" name="Int. J. Syst. Evol. Microbiol.">
        <title>The Global Catalogue of Microorganisms (GCM) 10K type strain sequencing project: providing services to taxonomists for standard genome sequencing and annotation.</title>
        <authorList>
            <consortium name="The Broad Institute Genomics Platform"/>
            <consortium name="The Broad Institute Genome Sequencing Center for Infectious Disease"/>
            <person name="Wu L."/>
            <person name="Ma J."/>
        </authorList>
    </citation>
    <scope>NUCLEOTIDE SEQUENCE [LARGE SCALE GENOMIC DNA]</scope>
    <source>
        <strain evidence="11">KCTC 42424</strain>
    </source>
</reference>
<comment type="caution">
    <text evidence="10">The sequence shown here is derived from an EMBL/GenBank/DDBJ whole genome shotgun (WGS) entry which is preliminary data.</text>
</comment>
<evidence type="ECO:0000313" key="10">
    <source>
        <dbReference type="EMBL" id="MFC3679623.1"/>
    </source>
</evidence>
<dbReference type="EMBL" id="JBHRYB010000005">
    <property type="protein sequence ID" value="MFC3679623.1"/>
    <property type="molecule type" value="Genomic_DNA"/>
</dbReference>
<keyword evidence="5" id="KW-0584">Phenylalanine biosynthesis</keyword>
<protein>
    <recommendedName>
        <fullName evidence="2">prephenate dehydratase</fullName>
        <ecNumber evidence="2">4.2.1.51</ecNumber>
    </recommendedName>
</protein>
<dbReference type="GO" id="GO:0004664">
    <property type="term" value="F:prephenate dehydratase activity"/>
    <property type="evidence" value="ECO:0007669"/>
    <property type="project" value="UniProtKB-EC"/>
</dbReference>
<name>A0ABV7VQ33_9GAMM</name>
<comment type="catalytic activity">
    <reaction evidence="7">
        <text>prephenate + H(+) = 3-phenylpyruvate + CO2 + H2O</text>
        <dbReference type="Rhea" id="RHEA:21648"/>
        <dbReference type="ChEBI" id="CHEBI:15377"/>
        <dbReference type="ChEBI" id="CHEBI:15378"/>
        <dbReference type="ChEBI" id="CHEBI:16526"/>
        <dbReference type="ChEBI" id="CHEBI:18005"/>
        <dbReference type="ChEBI" id="CHEBI:29934"/>
        <dbReference type="EC" id="4.2.1.51"/>
    </reaction>
</comment>
<organism evidence="10 11">
    <name type="scientific">Bacterioplanoides pacificum</name>
    <dbReference type="NCBI Taxonomy" id="1171596"/>
    <lineage>
        <taxon>Bacteria</taxon>
        <taxon>Pseudomonadati</taxon>
        <taxon>Pseudomonadota</taxon>
        <taxon>Gammaproteobacteria</taxon>
        <taxon>Oceanospirillales</taxon>
        <taxon>Oceanospirillaceae</taxon>
        <taxon>Bacterioplanoides</taxon>
    </lineage>
</organism>
<dbReference type="Pfam" id="PF00800">
    <property type="entry name" value="PDT"/>
    <property type="match status" value="1"/>
</dbReference>
<evidence type="ECO:0000256" key="2">
    <source>
        <dbReference type="ARBA" id="ARBA00013147"/>
    </source>
</evidence>
<dbReference type="NCBIfam" id="NF008866">
    <property type="entry name" value="PRK11899.1"/>
    <property type="match status" value="1"/>
</dbReference>
<dbReference type="Gene3D" id="3.30.70.260">
    <property type="match status" value="1"/>
</dbReference>
<dbReference type="InterPro" id="IPR045865">
    <property type="entry name" value="ACT-like_dom_sf"/>
</dbReference>
<keyword evidence="11" id="KW-1185">Reference proteome</keyword>
<keyword evidence="4" id="KW-0057">Aromatic amino acid biosynthesis</keyword>
<dbReference type="SUPFAM" id="SSF53850">
    <property type="entry name" value="Periplasmic binding protein-like II"/>
    <property type="match status" value="1"/>
</dbReference>
<evidence type="ECO:0000256" key="1">
    <source>
        <dbReference type="ARBA" id="ARBA00004741"/>
    </source>
</evidence>
<evidence type="ECO:0000259" key="8">
    <source>
        <dbReference type="PROSITE" id="PS51171"/>
    </source>
</evidence>
<evidence type="ECO:0000256" key="4">
    <source>
        <dbReference type="ARBA" id="ARBA00023141"/>
    </source>
</evidence>
<accession>A0ABV7VQ33</accession>
<dbReference type="PROSITE" id="PS51671">
    <property type="entry name" value="ACT"/>
    <property type="match status" value="1"/>
</dbReference>
<evidence type="ECO:0000256" key="6">
    <source>
        <dbReference type="ARBA" id="ARBA00023239"/>
    </source>
</evidence>